<dbReference type="Pfam" id="PF18962">
    <property type="entry name" value="Por_Secre_tail"/>
    <property type="match status" value="1"/>
</dbReference>
<name>A0A0Q4AX51_9BACT</name>
<gene>
    <name evidence="3" type="ORF">AL399_07155</name>
</gene>
<dbReference type="AlphaFoldDB" id="A0A0Q4AX51"/>
<proteinExistence type="predicted"/>
<evidence type="ECO:0000259" key="2">
    <source>
        <dbReference type="Pfam" id="PF18962"/>
    </source>
</evidence>
<sequence length="302" mass="32317">MRIRTILLVAIAILGGALASRAQILPASTDDTIRIIGQLRSMPETLGGVPLGVWIDGNPAYYLRGEGVLAQSQYPDFIRILNCTLHVNDTVELTGICGEAQSVKGVTLRTLSPLSVTPRASVREVSLRGVLADKPAHSVDDWPAPLPCTMLALEAGDEAYYFCVDGVYLGCGAESLTLVGVQYQKGGRYGVEGLLQLRYGLNGQLVKILTPKSIWPDGVAAVEGSGVGDLAIWPNPANGIFTVSNCVEPYLVEVFNARGERVYSHRGTEAALQIDAREWVSGGYLVKVYGAGAVRTGLFVRE</sequence>
<protein>
    <recommendedName>
        <fullName evidence="2">Secretion system C-terminal sorting domain-containing protein</fullName>
    </recommendedName>
</protein>
<evidence type="ECO:0000313" key="3">
    <source>
        <dbReference type="EMBL" id="KQM08483.1"/>
    </source>
</evidence>
<reference evidence="3" key="1">
    <citation type="submission" date="2015-08" db="EMBL/GenBank/DDBJ databases">
        <title>Candidatus Bacteriodes Periocalifornicus.</title>
        <authorList>
            <person name="McLean J.S."/>
            <person name="Kelley S."/>
        </authorList>
    </citation>
    <scope>NUCLEOTIDE SEQUENCE [LARGE SCALE GENOMIC DNA]</scope>
    <source>
        <strain evidence="3">12B</strain>
    </source>
</reference>
<dbReference type="InterPro" id="IPR026444">
    <property type="entry name" value="Secre_tail"/>
</dbReference>
<organism evidence="3 4">
    <name type="scientific">Candidatus [Bacteroides] periocalifornicus</name>
    <dbReference type="NCBI Taxonomy" id="1702214"/>
    <lineage>
        <taxon>Bacteria</taxon>
        <taxon>Pseudomonadati</taxon>
        <taxon>Bacteroidota</taxon>
    </lineage>
</organism>
<dbReference type="EMBL" id="LIIK01000036">
    <property type="protein sequence ID" value="KQM08483.1"/>
    <property type="molecule type" value="Genomic_DNA"/>
</dbReference>
<dbReference type="PATRIC" id="fig|1702214.3.peg.1007"/>
<evidence type="ECO:0000313" key="4">
    <source>
        <dbReference type="Proteomes" id="UP000054172"/>
    </source>
</evidence>
<dbReference type="Proteomes" id="UP000054172">
    <property type="component" value="Unassembled WGS sequence"/>
</dbReference>
<feature type="chain" id="PRO_5006212352" description="Secretion system C-terminal sorting domain-containing protein" evidence="1">
    <location>
        <begin position="23"/>
        <end position="302"/>
    </location>
</feature>
<comment type="caution">
    <text evidence="3">The sequence shown here is derived from an EMBL/GenBank/DDBJ whole genome shotgun (WGS) entry which is preliminary data.</text>
</comment>
<feature type="domain" description="Secretion system C-terminal sorting" evidence="2">
    <location>
        <begin position="232"/>
        <end position="290"/>
    </location>
</feature>
<dbReference type="NCBIfam" id="TIGR04183">
    <property type="entry name" value="Por_Secre_tail"/>
    <property type="match status" value="1"/>
</dbReference>
<accession>A0A0Q4AX51</accession>
<feature type="signal peptide" evidence="1">
    <location>
        <begin position="1"/>
        <end position="22"/>
    </location>
</feature>
<evidence type="ECO:0000256" key="1">
    <source>
        <dbReference type="SAM" id="SignalP"/>
    </source>
</evidence>
<keyword evidence="1" id="KW-0732">Signal</keyword>
<keyword evidence="4" id="KW-1185">Reference proteome</keyword>